<reference evidence="1" key="1">
    <citation type="submission" date="2022-09" db="EMBL/GenBank/DDBJ databases">
        <title>Fusarium specimens isolated from Avocado Roots.</title>
        <authorList>
            <person name="Stajich J."/>
            <person name="Roper C."/>
            <person name="Heimlech-Rivalta G."/>
        </authorList>
    </citation>
    <scope>NUCLEOTIDE SEQUENCE</scope>
    <source>
        <strain evidence="1">A02</strain>
    </source>
</reference>
<sequence>MTQTKEIGNNCVVTDRGGIVENIHRVHVAVTDSQGNVLFAIGNPSRVTLARSAAKPAQAIAVIETGAFEKAGFSEADLALMCASHSCEDRHIERARKMLAKAGAHEEQYRCGGHASLSDFVNKRWIRAGIEPLGGIYNNCSGKHAAMMAGALALGSSVEDYHLPDHPMQTLVKQVVEDLCPDPTLIQWGIDGCNLPAPAFPLSYLGRIYALFAEAADQAKQKEESGSRTKNLSRVFHAMTNHPECVGGDGRFCTELMEVYQGQLIGKLGADGCYGVGIRESEQTRHLGARDALGIAVKVDDGSIEILYAVVIEVLEQLDIGTPEIRQSLGKWHHLERRNTMGVKTGSVYLDIKLQAVS</sequence>
<dbReference type="Proteomes" id="UP001152087">
    <property type="component" value="Unassembled WGS sequence"/>
</dbReference>
<gene>
    <name evidence="1" type="ORF">NW755_011768</name>
</gene>
<accession>A0A9W8UVF7</accession>
<dbReference type="OrthoDB" id="2588474at2759"/>
<dbReference type="PANTHER" id="PTHR42110">
    <property type="entry name" value="L-ASPARAGINASE, PUTATIVE (AFU_ORTHOLOGUE AFUA_3G11890)-RELATED"/>
    <property type="match status" value="1"/>
</dbReference>
<organism evidence="1 2">
    <name type="scientific">Fusarium falciforme</name>
    <dbReference type="NCBI Taxonomy" id="195108"/>
    <lineage>
        <taxon>Eukaryota</taxon>
        <taxon>Fungi</taxon>
        <taxon>Dikarya</taxon>
        <taxon>Ascomycota</taxon>
        <taxon>Pezizomycotina</taxon>
        <taxon>Sordariomycetes</taxon>
        <taxon>Hypocreomycetidae</taxon>
        <taxon>Hypocreales</taxon>
        <taxon>Nectriaceae</taxon>
        <taxon>Fusarium</taxon>
        <taxon>Fusarium solani species complex</taxon>
    </lineage>
</organism>
<protein>
    <recommendedName>
        <fullName evidence="3">L-asparaginase II</fullName>
    </recommendedName>
</protein>
<dbReference type="Pfam" id="PF06089">
    <property type="entry name" value="Asparaginase_II"/>
    <property type="match status" value="1"/>
</dbReference>
<proteinExistence type="predicted"/>
<dbReference type="EMBL" id="JAOQAV010000048">
    <property type="protein sequence ID" value="KAJ4180471.1"/>
    <property type="molecule type" value="Genomic_DNA"/>
</dbReference>
<name>A0A9W8UVF7_9HYPO</name>
<dbReference type="PANTHER" id="PTHR42110:SF1">
    <property type="entry name" value="L-ASPARAGINASE, PUTATIVE (AFU_ORTHOLOGUE AFUA_3G11890)-RELATED"/>
    <property type="match status" value="1"/>
</dbReference>
<comment type="caution">
    <text evidence="1">The sequence shown here is derived from an EMBL/GenBank/DDBJ whole genome shotgun (WGS) entry which is preliminary data.</text>
</comment>
<keyword evidence="2" id="KW-1185">Reference proteome</keyword>
<evidence type="ECO:0000313" key="1">
    <source>
        <dbReference type="EMBL" id="KAJ4180471.1"/>
    </source>
</evidence>
<dbReference type="InterPro" id="IPR010349">
    <property type="entry name" value="Asparaginase_II"/>
</dbReference>
<dbReference type="AlphaFoldDB" id="A0A9W8UVF7"/>
<evidence type="ECO:0000313" key="2">
    <source>
        <dbReference type="Proteomes" id="UP001152087"/>
    </source>
</evidence>
<evidence type="ECO:0008006" key="3">
    <source>
        <dbReference type="Google" id="ProtNLM"/>
    </source>
</evidence>